<dbReference type="PANTHER" id="PTHR11339:SF373">
    <property type="entry name" value="VWFD DOMAIN-CONTAINING PROTEIN"/>
    <property type="match status" value="1"/>
</dbReference>
<keyword evidence="5" id="KW-1185">Reference proteome</keyword>
<organism evidence="4 5">
    <name type="scientific">Bugula neritina</name>
    <name type="common">Brown bryozoan</name>
    <name type="synonym">Sertularia neritina</name>
    <dbReference type="NCBI Taxonomy" id="10212"/>
    <lineage>
        <taxon>Eukaryota</taxon>
        <taxon>Metazoa</taxon>
        <taxon>Spiralia</taxon>
        <taxon>Lophotrochozoa</taxon>
        <taxon>Bryozoa</taxon>
        <taxon>Gymnolaemata</taxon>
        <taxon>Cheilostomatida</taxon>
        <taxon>Flustrina</taxon>
        <taxon>Buguloidea</taxon>
        <taxon>Bugulidae</taxon>
        <taxon>Bugula</taxon>
    </lineage>
</organism>
<dbReference type="PROSITE" id="PS51233">
    <property type="entry name" value="VWFD"/>
    <property type="match status" value="1"/>
</dbReference>
<evidence type="ECO:0000256" key="2">
    <source>
        <dbReference type="ARBA" id="ARBA00023180"/>
    </source>
</evidence>
<dbReference type="PANTHER" id="PTHR11339">
    <property type="entry name" value="EXTRACELLULAR MATRIX GLYCOPROTEIN RELATED"/>
    <property type="match status" value="1"/>
</dbReference>
<accession>A0A7J7KEN0</accession>
<dbReference type="InterPro" id="IPR001846">
    <property type="entry name" value="VWF_type-D"/>
</dbReference>
<dbReference type="EMBL" id="VXIV02000688">
    <property type="protein sequence ID" value="KAF6036695.1"/>
    <property type="molecule type" value="Genomic_DNA"/>
</dbReference>
<evidence type="ECO:0000313" key="4">
    <source>
        <dbReference type="EMBL" id="KAF6036695.1"/>
    </source>
</evidence>
<dbReference type="SMART" id="SM00216">
    <property type="entry name" value="VWD"/>
    <property type="match status" value="1"/>
</dbReference>
<dbReference type="OrthoDB" id="5945029at2759"/>
<name>A0A7J7KEN0_BUGNE</name>
<sequence>MPPDFAKVGGAKGYLMYLLTVNVITISYSSCYVFGTEHVLTFDRARIDVSSKCQFLLSYTCPAGVKAAAQFQISIHNVMLEEVSKVNCVQLLYASFNVKLCSDQTATVDGEPVTNLLTANSELMIYSGTEGRSAAIHVTDSLTNVTEVITVSISPSSTVRLDLPDSYTSKLCGLCGNYDGDSINDLSTADGTDVSALSLAEQGAAIAGSYLIVQSDVVGCQSSSDVLPFTPSDCSTVQAASEDITAQEYCGVYNKGIATYFESCIDGDASLTDMFEMICAYDFCENYVTSVSSDLELGSACLEQGDCVYNRTTAKEAVNRVAEVYVERFAASPPIVVWKAIVTAVLVLWQSSKMVPTAVLTNQLVAAPILAVAPIIRLGKHGLTAAVQRSRRVSGITRYL</sequence>
<dbReference type="InterPro" id="IPR050780">
    <property type="entry name" value="Mucin_vWF_Thrombospondin_sf"/>
</dbReference>
<dbReference type="Proteomes" id="UP000593567">
    <property type="component" value="Unassembled WGS sequence"/>
</dbReference>
<dbReference type="GO" id="GO:0005615">
    <property type="term" value="C:extracellular space"/>
    <property type="evidence" value="ECO:0007669"/>
    <property type="project" value="TreeGrafter"/>
</dbReference>
<protein>
    <submittedName>
        <fullName evidence="4">ZAN</fullName>
    </submittedName>
</protein>
<keyword evidence="2" id="KW-0325">Glycoprotein</keyword>
<proteinExistence type="predicted"/>
<dbReference type="AlphaFoldDB" id="A0A7J7KEN0"/>
<comment type="caution">
    <text evidence="4">The sequence shown here is derived from an EMBL/GenBank/DDBJ whole genome shotgun (WGS) entry which is preliminary data.</text>
</comment>
<gene>
    <name evidence="4" type="ORF">EB796_005001</name>
</gene>
<evidence type="ECO:0000313" key="5">
    <source>
        <dbReference type="Proteomes" id="UP000593567"/>
    </source>
</evidence>
<keyword evidence="1" id="KW-1015">Disulfide bond</keyword>
<evidence type="ECO:0000259" key="3">
    <source>
        <dbReference type="PROSITE" id="PS51233"/>
    </source>
</evidence>
<dbReference type="GO" id="GO:0031012">
    <property type="term" value="C:extracellular matrix"/>
    <property type="evidence" value="ECO:0007669"/>
    <property type="project" value="TreeGrafter"/>
</dbReference>
<feature type="domain" description="VWFD" evidence="3">
    <location>
        <begin position="29"/>
        <end position="221"/>
    </location>
</feature>
<reference evidence="4" key="1">
    <citation type="submission" date="2020-06" db="EMBL/GenBank/DDBJ databases">
        <title>Draft genome of Bugula neritina, a colonial animal packing powerful symbionts and potential medicines.</title>
        <authorList>
            <person name="Rayko M."/>
        </authorList>
    </citation>
    <scope>NUCLEOTIDE SEQUENCE [LARGE SCALE GENOMIC DNA]</scope>
    <source>
        <strain evidence="4">Kwan_BN1</strain>
    </source>
</reference>
<evidence type="ECO:0000256" key="1">
    <source>
        <dbReference type="ARBA" id="ARBA00023157"/>
    </source>
</evidence>
<dbReference type="Pfam" id="PF00094">
    <property type="entry name" value="VWD"/>
    <property type="match status" value="1"/>
</dbReference>